<accession>A0A5B8TFG3</accession>
<dbReference type="GO" id="GO:0051607">
    <property type="term" value="P:defense response to virus"/>
    <property type="evidence" value="ECO:0007669"/>
    <property type="project" value="UniProtKB-UniRule"/>
</dbReference>
<evidence type="ECO:0000256" key="2">
    <source>
        <dbReference type="ARBA" id="ARBA00022723"/>
    </source>
</evidence>
<keyword evidence="2 8" id="KW-0479">Metal-binding</keyword>
<gene>
    <name evidence="9" type="primary">cas1e</name>
    <name evidence="8" type="synonym">cas1</name>
    <name evidence="9" type="ORF">FGL77_08925</name>
</gene>
<dbReference type="InterPro" id="IPR042211">
    <property type="entry name" value="CRISPR-assoc_Cas1_N"/>
</dbReference>
<dbReference type="Pfam" id="PF01867">
    <property type="entry name" value="Cas_Cas1"/>
    <property type="match status" value="1"/>
</dbReference>
<dbReference type="Proteomes" id="UP000321772">
    <property type="component" value="Chromosome"/>
</dbReference>
<dbReference type="EMBL" id="CP042392">
    <property type="protein sequence ID" value="QEA53403.1"/>
    <property type="molecule type" value="Genomic_DNA"/>
</dbReference>
<proteinExistence type="inferred from homology"/>
<keyword evidence="8" id="KW-0464">Manganese</keyword>
<dbReference type="RefSeq" id="WP_146989696.1">
    <property type="nucleotide sequence ID" value="NZ_CP042392.1"/>
</dbReference>
<evidence type="ECO:0000256" key="7">
    <source>
        <dbReference type="ARBA" id="ARBA00023125"/>
    </source>
</evidence>
<dbReference type="GO" id="GO:0016787">
    <property type="term" value="F:hydrolase activity"/>
    <property type="evidence" value="ECO:0007669"/>
    <property type="project" value="UniProtKB-KW"/>
</dbReference>
<evidence type="ECO:0000256" key="3">
    <source>
        <dbReference type="ARBA" id="ARBA00022759"/>
    </source>
</evidence>
<comment type="function">
    <text evidence="8">CRISPR (clustered regularly interspaced short palindromic repeat), is an adaptive immune system that provides protection against mobile genetic elements (viruses, transposable elements and conjugative plasmids). CRISPR clusters contain spacers, sequences complementary to antecedent mobile elements, and target invading nucleic acids. CRISPR clusters are transcribed and processed into CRISPR RNA (crRNA). Acts as a dsDNA endonuclease. Involved in the integration of spacer DNA into the CRISPR cassette.</text>
</comment>
<evidence type="ECO:0000256" key="4">
    <source>
        <dbReference type="ARBA" id="ARBA00022801"/>
    </source>
</evidence>
<protein>
    <recommendedName>
        <fullName evidence="8">CRISPR-associated endonuclease Cas1</fullName>
        <ecNumber evidence="8">3.1.-.-</ecNumber>
    </recommendedName>
</protein>
<comment type="cofactor">
    <cofactor evidence="8">
        <name>Mg(2+)</name>
        <dbReference type="ChEBI" id="CHEBI:18420"/>
    </cofactor>
    <cofactor evidence="8">
        <name>Mn(2+)</name>
        <dbReference type="ChEBI" id="CHEBI:29035"/>
    </cofactor>
</comment>
<dbReference type="Gene3D" id="1.20.120.920">
    <property type="entry name" value="CRISPR-associated endonuclease Cas1, C-terminal domain"/>
    <property type="match status" value="1"/>
</dbReference>
<keyword evidence="1 8" id="KW-0540">Nuclease</keyword>
<dbReference type="InterPro" id="IPR042206">
    <property type="entry name" value="CRISPR-assoc_Cas1_C"/>
</dbReference>
<dbReference type="InterPro" id="IPR050646">
    <property type="entry name" value="Cas1"/>
</dbReference>
<keyword evidence="3 8" id="KW-0255">Endonuclease</keyword>
<dbReference type="PANTHER" id="PTHR34353:SF3">
    <property type="entry name" value="CRISPR-ASSOCIATED ENDONUCLEASE CAS1"/>
    <property type="match status" value="1"/>
</dbReference>
<feature type="binding site" evidence="8">
    <location>
        <position position="227"/>
    </location>
    <ligand>
        <name>Mn(2+)</name>
        <dbReference type="ChEBI" id="CHEBI:29035"/>
    </ligand>
</feature>
<dbReference type="NCBIfam" id="TIGR03638">
    <property type="entry name" value="cas1_ECOLI"/>
    <property type="match status" value="1"/>
</dbReference>
<dbReference type="CDD" id="cd09719">
    <property type="entry name" value="Cas1_I-E"/>
    <property type="match status" value="1"/>
</dbReference>
<evidence type="ECO:0000256" key="5">
    <source>
        <dbReference type="ARBA" id="ARBA00022842"/>
    </source>
</evidence>
<dbReference type="InterPro" id="IPR019851">
    <property type="entry name" value="CRISPR-assoc_Cas1_ECOLI"/>
</dbReference>
<dbReference type="HAMAP" id="MF_01470">
    <property type="entry name" value="Cas1"/>
    <property type="match status" value="1"/>
</dbReference>
<evidence type="ECO:0000256" key="6">
    <source>
        <dbReference type="ARBA" id="ARBA00023118"/>
    </source>
</evidence>
<feature type="binding site" evidence="8">
    <location>
        <position position="147"/>
    </location>
    <ligand>
        <name>Mn(2+)</name>
        <dbReference type="ChEBI" id="CHEBI:29035"/>
    </ligand>
</feature>
<reference evidence="9 10" key="1">
    <citation type="submission" date="2019-06" db="EMBL/GenBank/DDBJ databases">
        <title>Genome analyses of bacteria isolated from kimchi.</title>
        <authorList>
            <person name="Lee S."/>
            <person name="Ahn S."/>
            <person name="Roh S."/>
        </authorList>
    </citation>
    <scope>NUCLEOTIDE SEQUENCE [LARGE SCALE GENOMIC DNA]</scope>
    <source>
        <strain evidence="9 10">CBA3616</strain>
    </source>
</reference>
<dbReference type="PANTHER" id="PTHR34353">
    <property type="entry name" value="CRISPR-ASSOCIATED ENDONUCLEASE CAS1 1"/>
    <property type="match status" value="1"/>
</dbReference>
<keyword evidence="6 8" id="KW-0051">Antiviral defense</keyword>
<organism evidence="9 10">
    <name type="scientific">Loigolactobacillus coryniformis</name>
    <dbReference type="NCBI Taxonomy" id="1610"/>
    <lineage>
        <taxon>Bacteria</taxon>
        <taxon>Bacillati</taxon>
        <taxon>Bacillota</taxon>
        <taxon>Bacilli</taxon>
        <taxon>Lactobacillales</taxon>
        <taxon>Lactobacillaceae</taxon>
        <taxon>Loigolactobacillus</taxon>
    </lineage>
</organism>
<dbReference type="GO" id="GO:0046872">
    <property type="term" value="F:metal ion binding"/>
    <property type="evidence" value="ECO:0007669"/>
    <property type="project" value="UniProtKB-UniRule"/>
</dbReference>
<dbReference type="AlphaFoldDB" id="A0A5B8TFG3"/>
<dbReference type="GO" id="GO:0004520">
    <property type="term" value="F:DNA endonuclease activity"/>
    <property type="evidence" value="ECO:0007669"/>
    <property type="project" value="InterPro"/>
</dbReference>
<comment type="similarity">
    <text evidence="8">Belongs to the CRISPR-associated endonuclease Cas1 family.</text>
</comment>
<evidence type="ECO:0000313" key="10">
    <source>
        <dbReference type="Proteomes" id="UP000321772"/>
    </source>
</evidence>
<dbReference type="GO" id="GO:0043571">
    <property type="term" value="P:maintenance of CRISPR repeat elements"/>
    <property type="evidence" value="ECO:0007669"/>
    <property type="project" value="UniProtKB-UniRule"/>
</dbReference>
<feature type="binding site" evidence="8">
    <location>
        <position position="214"/>
    </location>
    <ligand>
        <name>Mn(2+)</name>
        <dbReference type="ChEBI" id="CHEBI:29035"/>
    </ligand>
</feature>
<dbReference type="InterPro" id="IPR002729">
    <property type="entry name" value="CRISPR-assoc_Cas1"/>
</dbReference>
<sequence>MKKIPGAKKPELTELGRVSDRISFLYLEHAKLNRRDSAITVIDDRGEVFVPAAMINVLMLGPGVDITHRAMELLGDTGTSVLWVGERGVRQYAHGRALTHSSRLLETQAKLVSNVRSRVAVARKMYQMRFPNEDVSDLTMQALRGKEGSRVRRIYRDWSTRSGVEWSGREYDPEDFNAGTPVNQALTAAHQALYGLSYSVICALGASPGLGFVHTGHDLAFVYDFADLYKAEVTIPIAFTIAAESNEDDDIGRKTRLAVRDAFVDGKIVKRMVKDLKFLLNADEVTEETDLLNLWDDKLGLQKNGVSYREFKDNDQE</sequence>
<dbReference type="InterPro" id="IPR033641">
    <property type="entry name" value="Cas1_I-E"/>
</dbReference>
<keyword evidence="5 8" id="KW-0460">Magnesium</keyword>
<keyword evidence="4 8" id="KW-0378">Hydrolase</keyword>
<evidence type="ECO:0000256" key="8">
    <source>
        <dbReference type="HAMAP-Rule" id="MF_01470"/>
    </source>
</evidence>
<keyword evidence="7 8" id="KW-0238">DNA-binding</keyword>
<dbReference type="GO" id="GO:0003677">
    <property type="term" value="F:DNA binding"/>
    <property type="evidence" value="ECO:0007669"/>
    <property type="project" value="UniProtKB-KW"/>
</dbReference>
<evidence type="ECO:0000313" key="9">
    <source>
        <dbReference type="EMBL" id="QEA53403.1"/>
    </source>
</evidence>
<comment type="subunit">
    <text evidence="8">Homodimer, forms a heterotetramer with a Cas2 homodimer.</text>
</comment>
<name>A0A5B8TFG3_9LACO</name>
<evidence type="ECO:0000256" key="1">
    <source>
        <dbReference type="ARBA" id="ARBA00022722"/>
    </source>
</evidence>
<dbReference type="EC" id="3.1.-.-" evidence="8"/>
<dbReference type="Gene3D" id="3.100.10.20">
    <property type="entry name" value="CRISPR-associated endonuclease Cas1, N-terminal domain"/>
    <property type="match status" value="1"/>
</dbReference>